<dbReference type="InterPro" id="IPR036439">
    <property type="entry name" value="Dockerin_dom_sf"/>
</dbReference>
<dbReference type="InterPro" id="IPR018247">
    <property type="entry name" value="EF_Hand_1_Ca_BS"/>
</dbReference>
<name>X1DIC2_9ZZZZ</name>
<dbReference type="GO" id="GO:0000272">
    <property type="term" value="P:polysaccharide catabolic process"/>
    <property type="evidence" value="ECO:0007669"/>
    <property type="project" value="InterPro"/>
</dbReference>
<sequence length="223" mass="24475">SNIGNIADLNNDDTVNFGDFAHFADSWQIEKVLLSGDLNRDNHVDIVDVVMLCDNWLWERGGTLNVDLTVDNLWMYQNLPRQTDSNLTANVSIRDDPMGNSSYTYEWEFILPSDVNIPPETVVGGEATDAFCTFAAPDCNEPNGISDSGQVFTVKVTVTGDDHGNTGTAQAEFGIALLGDVNNDCIVNVIDRAILTSFSCYLAFSHTSNTQTNRVPRSSSAYY</sequence>
<dbReference type="Gene3D" id="1.10.1330.10">
    <property type="entry name" value="Dockerin domain"/>
    <property type="match status" value="1"/>
</dbReference>
<dbReference type="EMBL" id="BART01027694">
    <property type="protein sequence ID" value="GAG96166.1"/>
    <property type="molecule type" value="Genomic_DNA"/>
</dbReference>
<dbReference type="AlphaFoldDB" id="X1DIC2"/>
<evidence type="ECO:0008006" key="2">
    <source>
        <dbReference type="Google" id="ProtNLM"/>
    </source>
</evidence>
<evidence type="ECO:0000313" key="1">
    <source>
        <dbReference type="EMBL" id="GAG96166.1"/>
    </source>
</evidence>
<reference evidence="1" key="1">
    <citation type="journal article" date="2014" name="Front. Microbiol.">
        <title>High frequency of phylogenetically diverse reductive dehalogenase-homologous genes in deep subseafloor sedimentary metagenomes.</title>
        <authorList>
            <person name="Kawai M."/>
            <person name="Futagami T."/>
            <person name="Toyoda A."/>
            <person name="Takaki Y."/>
            <person name="Nishi S."/>
            <person name="Hori S."/>
            <person name="Arai W."/>
            <person name="Tsubouchi T."/>
            <person name="Morono Y."/>
            <person name="Uchiyama I."/>
            <person name="Ito T."/>
            <person name="Fujiyama A."/>
            <person name="Inagaki F."/>
            <person name="Takami H."/>
        </authorList>
    </citation>
    <scope>NUCLEOTIDE SEQUENCE</scope>
    <source>
        <strain evidence="1">Expedition CK06-06</strain>
    </source>
</reference>
<comment type="caution">
    <text evidence="1">The sequence shown here is derived from an EMBL/GenBank/DDBJ whole genome shotgun (WGS) entry which is preliminary data.</text>
</comment>
<feature type="non-terminal residue" evidence="1">
    <location>
        <position position="1"/>
    </location>
</feature>
<protein>
    <recommendedName>
        <fullName evidence="2">Dockerin domain-containing protein</fullName>
    </recommendedName>
</protein>
<proteinExistence type="predicted"/>
<accession>X1DIC2</accession>
<dbReference type="PROSITE" id="PS00018">
    <property type="entry name" value="EF_HAND_1"/>
    <property type="match status" value="1"/>
</dbReference>
<organism evidence="1">
    <name type="scientific">marine sediment metagenome</name>
    <dbReference type="NCBI Taxonomy" id="412755"/>
    <lineage>
        <taxon>unclassified sequences</taxon>
        <taxon>metagenomes</taxon>
        <taxon>ecological metagenomes</taxon>
    </lineage>
</organism>
<gene>
    <name evidence="1" type="ORF">S01H4_49036</name>
</gene>